<reference evidence="2" key="1">
    <citation type="submission" date="2021-01" db="UniProtKB">
        <authorList>
            <consortium name="EnsemblMetazoa"/>
        </authorList>
    </citation>
    <scope>IDENTIFICATION</scope>
</reference>
<evidence type="ECO:0000313" key="3">
    <source>
        <dbReference type="Proteomes" id="UP000594262"/>
    </source>
</evidence>
<dbReference type="InterPro" id="IPR036056">
    <property type="entry name" value="Fibrinogen-like_C"/>
</dbReference>
<dbReference type="PANTHER" id="PTHR19143:SF327">
    <property type="entry name" value="FI21813P1-RELATED"/>
    <property type="match status" value="1"/>
</dbReference>
<name>A0A7M6DMX2_9CNID</name>
<dbReference type="PANTHER" id="PTHR19143">
    <property type="entry name" value="FIBRINOGEN/TENASCIN/ANGIOPOEITIN"/>
    <property type="match status" value="1"/>
</dbReference>
<feature type="domain" description="Fibrinogen C-terminal" evidence="1">
    <location>
        <begin position="73"/>
        <end position="296"/>
    </location>
</feature>
<keyword evidence="3" id="KW-1185">Reference proteome</keyword>
<dbReference type="InterPro" id="IPR014716">
    <property type="entry name" value="Fibrinogen_a/b/g_C_1"/>
</dbReference>
<evidence type="ECO:0000259" key="1">
    <source>
        <dbReference type="PROSITE" id="PS51406"/>
    </source>
</evidence>
<protein>
    <recommendedName>
        <fullName evidence="1">Fibrinogen C-terminal domain-containing protein</fullName>
    </recommendedName>
</protein>
<evidence type="ECO:0000313" key="2">
    <source>
        <dbReference type="EnsemblMetazoa" id="CLYHEMP016912.1"/>
    </source>
</evidence>
<dbReference type="AlphaFoldDB" id="A0A7M6DMX2"/>
<dbReference type="InterPro" id="IPR002181">
    <property type="entry name" value="Fibrinogen_a/b/g_C_dom"/>
</dbReference>
<dbReference type="EnsemblMetazoa" id="CLYHEMT016912.1">
    <property type="protein sequence ID" value="CLYHEMP016912.1"/>
    <property type="gene ID" value="CLYHEMG016912"/>
</dbReference>
<dbReference type="InterPro" id="IPR050373">
    <property type="entry name" value="Fibrinogen_C-term_domain"/>
</dbReference>
<accession>A0A7M6DMX2</accession>
<dbReference type="CDD" id="cd00087">
    <property type="entry name" value="FReD"/>
    <property type="match status" value="1"/>
</dbReference>
<dbReference type="PROSITE" id="PS51406">
    <property type="entry name" value="FIBRINOGEN_C_2"/>
    <property type="match status" value="1"/>
</dbReference>
<proteinExistence type="predicted"/>
<dbReference type="Proteomes" id="UP000594262">
    <property type="component" value="Unplaced"/>
</dbReference>
<dbReference type="SMART" id="SM00186">
    <property type="entry name" value="FBG"/>
    <property type="match status" value="1"/>
</dbReference>
<dbReference type="Gene3D" id="3.90.215.10">
    <property type="entry name" value="Gamma Fibrinogen, chain A, domain 1"/>
    <property type="match status" value="1"/>
</dbReference>
<dbReference type="GO" id="GO:0005615">
    <property type="term" value="C:extracellular space"/>
    <property type="evidence" value="ECO:0007669"/>
    <property type="project" value="TreeGrafter"/>
</dbReference>
<dbReference type="Pfam" id="PF00147">
    <property type="entry name" value="Fibrinogen_C"/>
    <property type="match status" value="1"/>
</dbReference>
<dbReference type="SUPFAM" id="SSF56496">
    <property type="entry name" value="Fibrinogen C-terminal domain-like"/>
    <property type="match status" value="1"/>
</dbReference>
<sequence length="297" mass="34791">MARNSKPLEPPYEVAEFVKFADQKCFTICHFELKCVALLIEKVTELKFQCSLYDRSFHYLTMTSNPIESVFHSKYFPIFRDCVDHYKAGARESGVYQITLASGLKDVRCNMDNDGGGWLVFQRRMDGSVDFYQPQWEGYKNGFGELSGEFWLGNEFLHQITSSEKHEVYIHAGRFSNETKYAKYGYFEVKSEADKYQLLGGDFMEGTDSLSYHFGQFFSTRDKDYDNCVSYCSCIARNLNYKRGGFWYNNCAQIFFNGFYQPQETVGLQFKGIFWNDWLAQAKSLKWTEMMIRRVNH</sequence>
<organism evidence="2 3">
    <name type="scientific">Clytia hemisphaerica</name>
    <dbReference type="NCBI Taxonomy" id="252671"/>
    <lineage>
        <taxon>Eukaryota</taxon>
        <taxon>Metazoa</taxon>
        <taxon>Cnidaria</taxon>
        <taxon>Hydrozoa</taxon>
        <taxon>Hydroidolina</taxon>
        <taxon>Leptothecata</taxon>
        <taxon>Obeliida</taxon>
        <taxon>Clytiidae</taxon>
        <taxon>Clytia</taxon>
    </lineage>
</organism>
<dbReference type="OrthoDB" id="5958745at2759"/>